<keyword evidence="1" id="KW-0732">Signal</keyword>
<dbReference type="KEGG" id="gem:GM21_1459"/>
<evidence type="ECO:0000313" key="2">
    <source>
        <dbReference type="EMBL" id="ACT17515.1"/>
    </source>
</evidence>
<sequence length="117" mass="13505">MVRGIFLVLMLCVLTTLASCSNAEEDPLLIGTWKSEGEWILKFRPDHTGVFRDEEFTYVVTPDKQKRGSYVTASVNNSMGNYNLFNAVRNGNGQELNVYNIDRRNRKRIFYFTKISN</sequence>
<dbReference type="HOGENOM" id="CLU_2081446_0_0_7"/>
<proteinExistence type="predicted"/>
<accession>C6E4Y6</accession>
<feature type="chain" id="PRO_5002964552" description="DUF5640 domain-containing protein" evidence="1">
    <location>
        <begin position="24"/>
        <end position="117"/>
    </location>
</feature>
<feature type="signal peptide" evidence="1">
    <location>
        <begin position="1"/>
        <end position="23"/>
    </location>
</feature>
<evidence type="ECO:0000256" key="1">
    <source>
        <dbReference type="SAM" id="SignalP"/>
    </source>
</evidence>
<dbReference type="STRING" id="443144.GM21_1459"/>
<organism evidence="2">
    <name type="scientific">Geobacter sp. (strain M21)</name>
    <dbReference type="NCBI Taxonomy" id="443144"/>
    <lineage>
        <taxon>Bacteria</taxon>
        <taxon>Pseudomonadati</taxon>
        <taxon>Thermodesulfobacteriota</taxon>
        <taxon>Desulfuromonadia</taxon>
        <taxon>Geobacterales</taxon>
        <taxon>Geobacteraceae</taxon>
        <taxon>Geobacter</taxon>
    </lineage>
</organism>
<reference evidence="2" key="1">
    <citation type="submission" date="2009-07" db="EMBL/GenBank/DDBJ databases">
        <title>Complete sequence of Geobacter sp. M21.</title>
        <authorList>
            <consortium name="US DOE Joint Genome Institute"/>
            <person name="Lucas S."/>
            <person name="Copeland A."/>
            <person name="Lapidus A."/>
            <person name="Glavina del Rio T."/>
            <person name="Dalin E."/>
            <person name="Tice H."/>
            <person name="Bruce D."/>
            <person name="Goodwin L."/>
            <person name="Pitluck S."/>
            <person name="Saunders E."/>
            <person name="Brettin T."/>
            <person name="Detter J.C."/>
            <person name="Han C."/>
            <person name="Larimer F."/>
            <person name="Land M."/>
            <person name="Hauser L."/>
            <person name="Kyrpides N."/>
            <person name="Ovchinnikova G."/>
            <person name="Lovley D."/>
        </authorList>
    </citation>
    <scope>NUCLEOTIDE SEQUENCE [LARGE SCALE GENOMIC DNA]</scope>
    <source>
        <strain evidence="2">M21</strain>
    </source>
</reference>
<evidence type="ECO:0008006" key="3">
    <source>
        <dbReference type="Google" id="ProtNLM"/>
    </source>
</evidence>
<name>C6E4Y6_GEOSM</name>
<dbReference type="PROSITE" id="PS51257">
    <property type="entry name" value="PROKAR_LIPOPROTEIN"/>
    <property type="match status" value="1"/>
</dbReference>
<dbReference type="EMBL" id="CP001661">
    <property type="protein sequence ID" value="ACT17515.1"/>
    <property type="molecule type" value="Genomic_DNA"/>
</dbReference>
<gene>
    <name evidence="2" type="ordered locus">GM21_1459</name>
</gene>
<protein>
    <recommendedName>
        <fullName evidence="3">DUF5640 domain-containing protein</fullName>
    </recommendedName>
</protein>
<dbReference type="AlphaFoldDB" id="C6E4Y6"/>